<keyword evidence="2" id="KW-1185">Reference proteome</keyword>
<evidence type="ECO:0000313" key="2">
    <source>
        <dbReference type="Proteomes" id="UP001150266"/>
    </source>
</evidence>
<name>A0A9W9AN97_9AGAR</name>
<proteinExistence type="predicted"/>
<evidence type="ECO:0000313" key="1">
    <source>
        <dbReference type="EMBL" id="KAJ4485202.1"/>
    </source>
</evidence>
<dbReference type="Proteomes" id="UP001150266">
    <property type="component" value="Unassembled WGS sequence"/>
</dbReference>
<dbReference type="InterPro" id="IPR011008">
    <property type="entry name" value="Dimeric_a/b-barrel"/>
</dbReference>
<dbReference type="OrthoDB" id="3227035at2759"/>
<reference evidence="1" key="1">
    <citation type="submission" date="2022-08" db="EMBL/GenBank/DDBJ databases">
        <title>A Global Phylogenomic Analysis of the Shiitake Genus Lentinula.</title>
        <authorList>
            <consortium name="DOE Joint Genome Institute"/>
            <person name="Sierra-Patev S."/>
            <person name="Min B."/>
            <person name="Naranjo-Ortiz M."/>
            <person name="Looney B."/>
            <person name="Konkel Z."/>
            <person name="Slot J.C."/>
            <person name="Sakamoto Y."/>
            <person name="Steenwyk J.L."/>
            <person name="Rokas A."/>
            <person name="Carro J."/>
            <person name="Camarero S."/>
            <person name="Ferreira P."/>
            <person name="Molpeceres G."/>
            <person name="Ruiz-Duenas F.J."/>
            <person name="Serrano A."/>
            <person name="Henrissat B."/>
            <person name="Drula E."/>
            <person name="Hughes K.W."/>
            <person name="Mata J.L."/>
            <person name="Ishikawa N.K."/>
            <person name="Vargas-Isla R."/>
            <person name="Ushijima S."/>
            <person name="Smith C.A."/>
            <person name="Ahrendt S."/>
            <person name="Andreopoulos W."/>
            <person name="He G."/>
            <person name="Labutti K."/>
            <person name="Lipzen A."/>
            <person name="Ng V."/>
            <person name="Riley R."/>
            <person name="Sandor L."/>
            <person name="Barry K."/>
            <person name="Martinez A.T."/>
            <person name="Xiao Y."/>
            <person name="Gibbons J.G."/>
            <person name="Terashima K."/>
            <person name="Grigoriev I.V."/>
            <person name="Hibbett D.S."/>
        </authorList>
    </citation>
    <scope>NUCLEOTIDE SEQUENCE</scope>
    <source>
        <strain evidence="1">JLM2183</strain>
    </source>
</reference>
<accession>A0A9W9AN97</accession>
<dbReference type="EMBL" id="JAOTPV010000003">
    <property type="protein sequence ID" value="KAJ4485202.1"/>
    <property type="molecule type" value="Genomic_DNA"/>
</dbReference>
<organism evidence="1 2">
    <name type="scientific">Lentinula aciculospora</name>
    <dbReference type="NCBI Taxonomy" id="153920"/>
    <lineage>
        <taxon>Eukaryota</taxon>
        <taxon>Fungi</taxon>
        <taxon>Dikarya</taxon>
        <taxon>Basidiomycota</taxon>
        <taxon>Agaricomycotina</taxon>
        <taxon>Agaricomycetes</taxon>
        <taxon>Agaricomycetidae</taxon>
        <taxon>Agaricales</taxon>
        <taxon>Marasmiineae</taxon>
        <taxon>Omphalotaceae</taxon>
        <taxon>Lentinula</taxon>
    </lineage>
</organism>
<dbReference type="Gene3D" id="3.30.70.100">
    <property type="match status" value="2"/>
</dbReference>
<sequence>MSLTTSVGLLVPLVAKPSQINAVTDFLLAGYNLLPSEPLTRQWFAVKYEDSNPPTYAIFDTFAAEEGRQAHLTGQIAKALMDNASELLDVSPEIGQLNVLVSLIRPISGGGSTAGVTKGLRVLFTAKPDKVDAVRDFLKSAIPLVEAEPQTTYWYAVEFPGTNTFGVIDFFPDDTGRGAHVAGKVAAALFGSAEELLTGAPDLIKLDVIAAKI</sequence>
<dbReference type="AlphaFoldDB" id="A0A9W9AN97"/>
<gene>
    <name evidence="1" type="ORF">J3R30DRAFT_3654770</name>
</gene>
<dbReference type="SUPFAM" id="SSF54909">
    <property type="entry name" value="Dimeric alpha+beta barrel"/>
    <property type="match status" value="2"/>
</dbReference>
<protein>
    <recommendedName>
        <fullName evidence="3">ABM domain-containing protein</fullName>
    </recommendedName>
</protein>
<comment type="caution">
    <text evidence="1">The sequence shown here is derived from an EMBL/GenBank/DDBJ whole genome shotgun (WGS) entry which is preliminary data.</text>
</comment>
<evidence type="ECO:0008006" key="3">
    <source>
        <dbReference type="Google" id="ProtNLM"/>
    </source>
</evidence>